<feature type="transmembrane region" description="Helical" evidence="6">
    <location>
        <begin position="21"/>
        <end position="45"/>
    </location>
</feature>
<proteinExistence type="predicted"/>
<keyword evidence="4 6" id="KW-1133">Transmembrane helix</keyword>
<evidence type="ECO:0000256" key="5">
    <source>
        <dbReference type="ARBA" id="ARBA00023136"/>
    </source>
</evidence>
<dbReference type="PANTHER" id="PTHR42718">
    <property type="entry name" value="MAJOR FACILITATOR SUPERFAMILY MULTIDRUG TRANSPORTER MFSC"/>
    <property type="match status" value="1"/>
</dbReference>
<comment type="subcellular location">
    <subcellularLocation>
        <location evidence="1">Membrane</location>
        <topology evidence="1">Multi-pass membrane protein</topology>
    </subcellularLocation>
</comment>
<gene>
    <name evidence="8" type="ordered locus">RLO149_c030090</name>
</gene>
<dbReference type="Pfam" id="PF07690">
    <property type="entry name" value="MFS_1"/>
    <property type="match status" value="1"/>
</dbReference>
<feature type="transmembrane region" description="Helical" evidence="6">
    <location>
        <begin position="217"/>
        <end position="237"/>
    </location>
</feature>
<sequence length="402" mass="42790">MTSHTPQIDKADAVAVSRRGLIIGPIAANVAFVMELTLVPLLLPAIQLQLGLSIGDLAWIFNSYGIAVAIGVLLSGWCGDAFDTRKVFGYGVALFAAGSLLVATSKSFEMLIAGRAIQGLGAGIFSPLLPLLLTRASPLKPGRMLIVWGSIAGYVSAFAPLFYGSFFSKFGWNIGFIFIALLAIVALILLNGLRDTNERAETPVLPKDYSQLFRARHLWVTFIYVFCTYGSITYYLFRLPVWLSDNEVRTASVGFALTVMWLTFSALSTLLRNMVDGPQIRTIMFASPLLIVVGFFLSYDNENLFLIVLSCVLVGAGLACSNAPSTQLILRFAPKGLSAASTSLDITFARLGGIAMVALLAEAGFPYASSATAVSCFAAAACALMASKGLGLSASHVPNPTP</sequence>
<dbReference type="InterPro" id="IPR020846">
    <property type="entry name" value="MFS_dom"/>
</dbReference>
<dbReference type="PANTHER" id="PTHR42718:SF9">
    <property type="entry name" value="MAJOR FACILITATOR SUPERFAMILY MULTIDRUG TRANSPORTER MFSC"/>
    <property type="match status" value="1"/>
</dbReference>
<feature type="transmembrane region" description="Helical" evidence="6">
    <location>
        <begin position="145"/>
        <end position="164"/>
    </location>
</feature>
<dbReference type="InterPro" id="IPR011701">
    <property type="entry name" value="MFS"/>
</dbReference>
<dbReference type="STRING" id="391595.RLO149_c030090"/>
<dbReference type="AlphaFoldDB" id="F7ZI15"/>
<dbReference type="Proteomes" id="UP000001353">
    <property type="component" value="Chromosome"/>
</dbReference>
<feature type="transmembrane region" description="Helical" evidence="6">
    <location>
        <begin position="336"/>
        <end position="361"/>
    </location>
</feature>
<evidence type="ECO:0000313" key="9">
    <source>
        <dbReference type="Proteomes" id="UP000001353"/>
    </source>
</evidence>
<dbReference type="HOGENOM" id="CLU_684920_0_0_5"/>
<feature type="domain" description="Major facilitator superfamily (MFS) profile" evidence="7">
    <location>
        <begin position="21"/>
        <end position="402"/>
    </location>
</feature>
<accession>F7ZI15</accession>
<dbReference type="SUPFAM" id="SSF103473">
    <property type="entry name" value="MFS general substrate transporter"/>
    <property type="match status" value="1"/>
</dbReference>
<dbReference type="PROSITE" id="PS50850">
    <property type="entry name" value="MFS"/>
    <property type="match status" value="1"/>
</dbReference>
<dbReference type="KEGG" id="rli:RLO149_c030090"/>
<evidence type="ECO:0000259" key="7">
    <source>
        <dbReference type="PROSITE" id="PS50850"/>
    </source>
</evidence>
<dbReference type="GO" id="GO:0022857">
    <property type="term" value="F:transmembrane transporter activity"/>
    <property type="evidence" value="ECO:0007669"/>
    <property type="project" value="InterPro"/>
</dbReference>
<evidence type="ECO:0000256" key="6">
    <source>
        <dbReference type="SAM" id="Phobius"/>
    </source>
</evidence>
<protein>
    <submittedName>
        <fullName evidence="8">MFS-type transporter</fullName>
    </submittedName>
</protein>
<dbReference type="RefSeq" id="WP_013962876.1">
    <property type="nucleotide sequence ID" value="NC_015730.1"/>
</dbReference>
<name>F7ZI15_ROSLO</name>
<keyword evidence="3 6" id="KW-0812">Transmembrane</keyword>
<feature type="transmembrane region" description="Helical" evidence="6">
    <location>
        <begin position="110"/>
        <end position="133"/>
    </location>
</feature>
<keyword evidence="9" id="KW-1185">Reference proteome</keyword>
<evidence type="ECO:0000256" key="1">
    <source>
        <dbReference type="ARBA" id="ARBA00004141"/>
    </source>
</evidence>
<feature type="transmembrane region" description="Helical" evidence="6">
    <location>
        <begin position="87"/>
        <end position="104"/>
    </location>
</feature>
<keyword evidence="5 6" id="KW-0472">Membrane</keyword>
<reference evidence="8 9" key="1">
    <citation type="journal article" date="2011" name="BMC Genomics">
        <title>Comparative genome analysis and genome-guided physiological analysis of Roseobacter litoralis.</title>
        <authorList>
            <person name="Kalhoefer D."/>
            <person name="Thole S."/>
            <person name="Voget S."/>
            <person name="Lehmann R."/>
            <person name="Liesegang H."/>
            <person name="Wollher A."/>
            <person name="Daniel R."/>
            <person name="Simon M."/>
            <person name="Brinkhoff T."/>
        </authorList>
    </citation>
    <scope>NUCLEOTIDE SEQUENCE [LARGE SCALE GENOMIC DNA]</scope>
    <source>
        <strain evidence="9">ATCC 49566 / DSM 6996 / JCM 21268 / NBRC 15278 / OCh 149</strain>
    </source>
</reference>
<feature type="transmembrane region" description="Helical" evidence="6">
    <location>
        <begin position="249"/>
        <end position="271"/>
    </location>
</feature>
<keyword evidence="2" id="KW-0813">Transport</keyword>
<feature type="transmembrane region" description="Helical" evidence="6">
    <location>
        <begin position="283"/>
        <end position="299"/>
    </location>
</feature>
<dbReference type="InterPro" id="IPR036259">
    <property type="entry name" value="MFS_trans_sf"/>
</dbReference>
<dbReference type="GO" id="GO:0016020">
    <property type="term" value="C:membrane"/>
    <property type="evidence" value="ECO:0007669"/>
    <property type="project" value="UniProtKB-SubCell"/>
</dbReference>
<evidence type="ECO:0000313" key="8">
    <source>
        <dbReference type="EMBL" id="AEI94965.1"/>
    </source>
</evidence>
<dbReference type="EMBL" id="CP002623">
    <property type="protein sequence ID" value="AEI94965.1"/>
    <property type="molecule type" value="Genomic_DNA"/>
</dbReference>
<evidence type="ECO:0000256" key="2">
    <source>
        <dbReference type="ARBA" id="ARBA00022448"/>
    </source>
</evidence>
<organism evidence="8 9">
    <name type="scientific">Roseobacter litoralis (strain ATCC 49566 / DSM 6996 / JCM 21268 / NBRC 15278 / OCh 149)</name>
    <dbReference type="NCBI Taxonomy" id="391595"/>
    <lineage>
        <taxon>Bacteria</taxon>
        <taxon>Pseudomonadati</taxon>
        <taxon>Pseudomonadota</taxon>
        <taxon>Alphaproteobacteria</taxon>
        <taxon>Rhodobacterales</taxon>
        <taxon>Roseobacteraceae</taxon>
        <taxon>Roseobacter</taxon>
    </lineage>
</organism>
<feature type="transmembrane region" description="Helical" evidence="6">
    <location>
        <begin position="170"/>
        <end position="190"/>
    </location>
</feature>
<feature type="transmembrane region" description="Helical" evidence="6">
    <location>
        <begin position="57"/>
        <end position="75"/>
    </location>
</feature>
<evidence type="ECO:0000256" key="3">
    <source>
        <dbReference type="ARBA" id="ARBA00022692"/>
    </source>
</evidence>
<evidence type="ECO:0000256" key="4">
    <source>
        <dbReference type="ARBA" id="ARBA00022989"/>
    </source>
</evidence>
<dbReference type="Gene3D" id="1.20.1250.20">
    <property type="entry name" value="MFS general substrate transporter like domains"/>
    <property type="match status" value="1"/>
</dbReference>
<dbReference type="eggNOG" id="COG2814">
    <property type="taxonomic scope" value="Bacteria"/>
</dbReference>
<feature type="transmembrane region" description="Helical" evidence="6">
    <location>
        <begin position="305"/>
        <end position="324"/>
    </location>
</feature>